<dbReference type="SUPFAM" id="SSF55729">
    <property type="entry name" value="Acyl-CoA N-acyltransferases (Nat)"/>
    <property type="match status" value="1"/>
</dbReference>
<dbReference type="Proteomes" id="UP000679725">
    <property type="component" value="Unassembled WGS sequence"/>
</dbReference>
<dbReference type="RefSeq" id="WP_215235985.1">
    <property type="nucleotide sequence ID" value="NZ_CAJRAU010000008.1"/>
</dbReference>
<organism evidence="2 3">
    <name type="scientific">Dyadobacter linearis</name>
    <dbReference type="NCBI Taxonomy" id="2823330"/>
    <lineage>
        <taxon>Bacteria</taxon>
        <taxon>Pseudomonadati</taxon>
        <taxon>Bacteroidota</taxon>
        <taxon>Cytophagia</taxon>
        <taxon>Cytophagales</taxon>
        <taxon>Spirosomataceae</taxon>
        <taxon>Dyadobacter</taxon>
    </lineage>
</organism>
<keyword evidence="3" id="KW-1185">Reference proteome</keyword>
<dbReference type="InterPro" id="IPR000182">
    <property type="entry name" value="GNAT_dom"/>
</dbReference>
<evidence type="ECO:0000259" key="1">
    <source>
        <dbReference type="PROSITE" id="PS51186"/>
    </source>
</evidence>
<dbReference type="EMBL" id="CAJRAU010000008">
    <property type="protein sequence ID" value="CAG5073215.1"/>
    <property type="molecule type" value="Genomic_DNA"/>
</dbReference>
<feature type="domain" description="N-acetyltransferase" evidence="1">
    <location>
        <begin position="12"/>
        <end position="198"/>
    </location>
</feature>
<dbReference type="PROSITE" id="PS51186">
    <property type="entry name" value="GNAT"/>
    <property type="match status" value="1"/>
</dbReference>
<protein>
    <recommendedName>
        <fullName evidence="1">N-acetyltransferase domain-containing protein</fullName>
    </recommendedName>
</protein>
<sequence>MENLTFIWKKGAEIESVFEDLGKLRITVFHDFPYLYEGSLDYEMEYLKIYSQSAKSLLFAVYDGDQMVGATTCIPLSDETEEVRKPFKDAGYEVDKVFYFGESILLKECRGLGLGHRFFDEREAHARSFGSFHIACFCAVERDADHPLKPAEYRPNDAFWLKRGYRKEPGLQSNMEWLDIGEREQTSKKMTFWVKSLENN</sequence>
<dbReference type="InterPro" id="IPR016181">
    <property type="entry name" value="Acyl_CoA_acyltransferase"/>
</dbReference>
<dbReference type="Gene3D" id="3.40.630.30">
    <property type="match status" value="1"/>
</dbReference>
<reference evidence="2 3" key="1">
    <citation type="submission" date="2021-04" db="EMBL/GenBank/DDBJ databases">
        <authorList>
            <person name="Rodrigo-Torres L."/>
            <person name="Arahal R. D."/>
            <person name="Lucena T."/>
        </authorList>
    </citation>
    <scope>NUCLEOTIDE SEQUENCE [LARGE SCALE GENOMIC DNA]</scope>
    <source>
        <strain evidence="2 3">CECT 9623</strain>
    </source>
</reference>
<comment type="caution">
    <text evidence="2">The sequence shown here is derived from an EMBL/GenBank/DDBJ whole genome shotgun (WGS) entry which is preliminary data.</text>
</comment>
<evidence type="ECO:0000313" key="2">
    <source>
        <dbReference type="EMBL" id="CAG5073215.1"/>
    </source>
</evidence>
<accession>A0ABN7RH69</accession>
<proteinExistence type="predicted"/>
<name>A0ABN7RH69_9BACT</name>
<gene>
    <name evidence="2" type="ORF">DYBT9623_04718</name>
</gene>
<evidence type="ECO:0000313" key="3">
    <source>
        <dbReference type="Proteomes" id="UP000679725"/>
    </source>
</evidence>